<reference evidence="1 2" key="1">
    <citation type="submission" date="2020-07" db="EMBL/GenBank/DDBJ databases">
        <title>Thermogemmata thermophila gen. nov., sp. nov., a novel moderate thermophilic planctomycete from a Kamchatka hot spring.</title>
        <authorList>
            <person name="Elcheninov A.G."/>
            <person name="Podosokorskaya O.A."/>
            <person name="Kovaleva O.L."/>
            <person name="Novikov A."/>
            <person name="Bonch-Osmolovskaya E.A."/>
            <person name="Toshchakov S.V."/>
            <person name="Kublanov I.V."/>
        </authorList>
    </citation>
    <scope>NUCLEOTIDE SEQUENCE [LARGE SCALE GENOMIC DNA]</scope>
    <source>
        <strain evidence="1 2">2918</strain>
    </source>
</reference>
<proteinExistence type="predicted"/>
<dbReference type="Proteomes" id="UP000542342">
    <property type="component" value="Unassembled WGS sequence"/>
</dbReference>
<keyword evidence="2" id="KW-1185">Reference proteome</keyword>
<dbReference type="EMBL" id="JACEFB010000005">
    <property type="protein sequence ID" value="MBA2226316.1"/>
    <property type="molecule type" value="Genomic_DNA"/>
</dbReference>
<gene>
    <name evidence="1" type="ORF">H0921_09110</name>
</gene>
<comment type="caution">
    <text evidence="1">The sequence shown here is derived from an EMBL/GenBank/DDBJ whole genome shotgun (WGS) entry which is preliminary data.</text>
</comment>
<sequence length="105" mass="11991">MTVLPERILLPTRHLPPALAEVLSRLHPGDRIRITQQVRVGKRLWTTTVEGHFRDISYLETGITTERVREDDIVVPVVRFVKDNGELSSISLDENTRIERLAPPS</sequence>
<evidence type="ECO:0000313" key="2">
    <source>
        <dbReference type="Proteomes" id="UP000542342"/>
    </source>
</evidence>
<dbReference type="AlphaFoldDB" id="A0A7V8VE76"/>
<accession>A0A7V8VE76</accession>
<organism evidence="1 2">
    <name type="scientific">Thermogemmata fonticola</name>
    <dbReference type="NCBI Taxonomy" id="2755323"/>
    <lineage>
        <taxon>Bacteria</taxon>
        <taxon>Pseudomonadati</taxon>
        <taxon>Planctomycetota</taxon>
        <taxon>Planctomycetia</taxon>
        <taxon>Gemmatales</taxon>
        <taxon>Gemmataceae</taxon>
        <taxon>Thermogemmata</taxon>
    </lineage>
</organism>
<evidence type="ECO:0000313" key="1">
    <source>
        <dbReference type="EMBL" id="MBA2226316.1"/>
    </source>
</evidence>
<name>A0A7V8VE76_9BACT</name>
<protein>
    <submittedName>
        <fullName evidence="1">Uncharacterized protein</fullName>
    </submittedName>
</protein>
<dbReference type="RefSeq" id="WP_194537754.1">
    <property type="nucleotide sequence ID" value="NZ_JACEFB010000005.1"/>
</dbReference>